<dbReference type="AlphaFoldDB" id="A0A165RXR5"/>
<proteinExistence type="predicted"/>
<evidence type="ECO:0000313" key="5">
    <source>
        <dbReference type="EMBL" id="KZT71284.1"/>
    </source>
</evidence>
<dbReference type="InterPro" id="IPR034753">
    <property type="entry name" value="hSac2"/>
</dbReference>
<evidence type="ECO:0000259" key="4">
    <source>
        <dbReference type="PROSITE" id="PS51791"/>
    </source>
</evidence>
<dbReference type="Pfam" id="PF02383">
    <property type="entry name" value="Syja_N"/>
    <property type="match status" value="1"/>
</dbReference>
<dbReference type="PANTHER" id="PTHR45662">
    <property type="entry name" value="PHOSPHATIDYLINOSITIDE PHOSPHATASE SAC1"/>
    <property type="match status" value="1"/>
</dbReference>
<evidence type="ECO:0000256" key="1">
    <source>
        <dbReference type="SAM" id="MobiDB-lite"/>
    </source>
</evidence>
<keyword evidence="6" id="KW-1185">Reference proteome</keyword>
<keyword evidence="2" id="KW-0812">Transmembrane</keyword>
<dbReference type="OrthoDB" id="405996at2759"/>
<gene>
    <name evidence="5" type="ORF">DAEQUDRAFT_724233</name>
</gene>
<dbReference type="PANTHER" id="PTHR45662:SF7">
    <property type="entry name" value="SACI DOMAIN PROTEIN (AFU_ORTHOLOGUE AFUA_1G15890)"/>
    <property type="match status" value="1"/>
</dbReference>
<feature type="transmembrane region" description="Helical" evidence="2">
    <location>
        <begin position="108"/>
        <end position="127"/>
    </location>
</feature>
<evidence type="ECO:0000256" key="2">
    <source>
        <dbReference type="SAM" id="Phobius"/>
    </source>
</evidence>
<dbReference type="InterPro" id="IPR022158">
    <property type="entry name" value="Inositol_phosphatase"/>
</dbReference>
<evidence type="ECO:0000259" key="3">
    <source>
        <dbReference type="PROSITE" id="PS50275"/>
    </source>
</evidence>
<feature type="region of interest" description="Disordered" evidence="1">
    <location>
        <begin position="947"/>
        <end position="975"/>
    </location>
</feature>
<organism evidence="5 6">
    <name type="scientific">Daedalea quercina L-15889</name>
    <dbReference type="NCBI Taxonomy" id="1314783"/>
    <lineage>
        <taxon>Eukaryota</taxon>
        <taxon>Fungi</taxon>
        <taxon>Dikarya</taxon>
        <taxon>Basidiomycota</taxon>
        <taxon>Agaricomycotina</taxon>
        <taxon>Agaricomycetes</taxon>
        <taxon>Polyporales</taxon>
        <taxon>Fomitopsis</taxon>
    </lineage>
</organism>
<dbReference type="Proteomes" id="UP000076727">
    <property type="component" value="Unassembled WGS sequence"/>
</dbReference>
<evidence type="ECO:0008006" key="7">
    <source>
        <dbReference type="Google" id="ProtNLM"/>
    </source>
</evidence>
<keyword evidence="2" id="KW-1133">Transmembrane helix</keyword>
<evidence type="ECO:0000313" key="6">
    <source>
        <dbReference type="Proteomes" id="UP000076727"/>
    </source>
</evidence>
<reference evidence="5 6" key="1">
    <citation type="journal article" date="2016" name="Mol. Biol. Evol.">
        <title>Comparative Genomics of Early-Diverging Mushroom-Forming Fungi Provides Insights into the Origins of Lignocellulose Decay Capabilities.</title>
        <authorList>
            <person name="Nagy L.G."/>
            <person name="Riley R."/>
            <person name="Tritt A."/>
            <person name="Adam C."/>
            <person name="Daum C."/>
            <person name="Floudas D."/>
            <person name="Sun H."/>
            <person name="Yadav J.S."/>
            <person name="Pangilinan J."/>
            <person name="Larsson K.H."/>
            <person name="Matsuura K."/>
            <person name="Barry K."/>
            <person name="Labutti K."/>
            <person name="Kuo R."/>
            <person name="Ohm R.A."/>
            <person name="Bhattacharya S.S."/>
            <person name="Shirouzu T."/>
            <person name="Yoshinaga Y."/>
            <person name="Martin F.M."/>
            <person name="Grigoriev I.V."/>
            <person name="Hibbett D.S."/>
        </authorList>
    </citation>
    <scope>NUCLEOTIDE SEQUENCE [LARGE SCALE GENOMIC DNA]</scope>
    <source>
        <strain evidence="5 6">L-15889</strain>
    </source>
</reference>
<accession>A0A165RXR5</accession>
<dbReference type="GO" id="GO:0005783">
    <property type="term" value="C:endoplasmic reticulum"/>
    <property type="evidence" value="ECO:0007669"/>
    <property type="project" value="TreeGrafter"/>
</dbReference>
<feature type="region of interest" description="Disordered" evidence="1">
    <location>
        <begin position="231"/>
        <end position="267"/>
    </location>
</feature>
<name>A0A165RXR5_9APHY</name>
<dbReference type="Pfam" id="PF12456">
    <property type="entry name" value="hSac2"/>
    <property type="match status" value="1"/>
</dbReference>
<feature type="region of interest" description="Disordered" evidence="1">
    <location>
        <begin position="1"/>
        <end position="34"/>
    </location>
</feature>
<sequence>MKRLLSFNRSGNSKKGVPASPINPASTASGGPHATGLQPKYVLPPLPHPCPHEHIAIVATDRGLLLRPHFLSETHVESYICIPWGKNAAVEELPHGEEFDHIDWSEGVVVYGIAGILTLFSASYLLVISARSEVGHLFEPRHAVYSVKGITSIPLAEDRARPILSSLAARNSADARLSLAPSSSGPDTPPVDAELLQASERTPAETLFSANSVMSPNAKGAASPPRVTFAAEPNVKIMTPQTSQRFETHEEGAEEGDSPSPSSSMASLASSAASSTFSVNTDAVAKTLAARLSFWNRLPKRSSAAATSSEQQGVSDDPETEISVDEDHARLSLDTMMKESNDEPAQVMESILQTTAPVPATQEEKRSELEDKVLREVIREYTKGGMYFAYAFDITRSLQHKHEMIAKSKAENASDEDKRLSPLGEKVDVLAEPSPTLPLWRRVDHQFWWNEWLSKPFIDAGVHPYVLPIMQGYYQIAAFHVPREPVASEEGDAALVDYIVVSRRSRDRAGLRYQRRGIDDDANVANFVETETIMRVEREGFSNVFSHTQIRGSIPLYWKQEGYSLKPAPQLAPDRTHEQNLDAIRRHFQKTLPIYGPHTIVNLAEQHGKEAQVTDAYRDYVKELDDKRIQYNAYDFHAETKGMKYENISQLITQLERVFENQGYFWISNETIMSRQNGVYRVNCIDCLDRTNVVESAFARHVLNRQLGAVALLDTSEYKTARTETDIVFNDVWANNGDAISREYAGTSALKGDYTRTGKRDLTGMLNDGVNSLARMYASTFADWFSQAVIDFMLGNRTISVFSEFLNKLQSSDPRDLIRISKIRADAIATCVSRVLPEGERLLSGWTVFSPTELSTKVGDKFEEKVLLLTMKALYIISYDYTLEKVKIYTRVPLKDIEKITKGAYILSPLEEASRDPEQNSGFVVTWHNVDQDTRVTSYSIRNSLDLSSPLVPDQPPPSPRLSRRTSAPVHQRKPTLSSVLSKAVVPIAEGDSSFVAFKMLPIDPTRTRRDTGSFIEPADELSSANNCKQATDLIVDTIRQACVEAGGAQGDDFVAEEDIVSLADAQRMTSVYAKMEYGVKRLLWLGGS</sequence>
<dbReference type="InterPro" id="IPR002013">
    <property type="entry name" value="SAC_dom"/>
</dbReference>
<dbReference type="PROSITE" id="PS50275">
    <property type="entry name" value="SAC"/>
    <property type="match status" value="1"/>
</dbReference>
<protein>
    <recommendedName>
        <fullName evidence="7">SAC domain-containing protein</fullName>
    </recommendedName>
</protein>
<feature type="domain" description="SAC" evidence="3">
    <location>
        <begin position="377"/>
        <end position="746"/>
    </location>
</feature>
<dbReference type="EMBL" id="KV429046">
    <property type="protein sequence ID" value="KZT71284.1"/>
    <property type="molecule type" value="Genomic_DNA"/>
</dbReference>
<feature type="compositionally biased region" description="Low complexity" evidence="1">
    <location>
        <begin position="258"/>
        <end position="267"/>
    </location>
</feature>
<dbReference type="GO" id="GO:0043812">
    <property type="term" value="F:phosphatidylinositol-4-phosphate phosphatase activity"/>
    <property type="evidence" value="ECO:0007669"/>
    <property type="project" value="TreeGrafter"/>
</dbReference>
<dbReference type="GO" id="GO:0046856">
    <property type="term" value="P:phosphatidylinositol dephosphorylation"/>
    <property type="evidence" value="ECO:0007669"/>
    <property type="project" value="TreeGrafter"/>
</dbReference>
<feature type="region of interest" description="Disordered" evidence="1">
    <location>
        <begin position="302"/>
        <end position="324"/>
    </location>
</feature>
<feature type="domain" description="HSac2" evidence="4">
    <location>
        <begin position="818"/>
        <end position="981"/>
    </location>
</feature>
<dbReference type="PROSITE" id="PS51791">
    <property type="entry name" value="HSAC2"/>
    <property type="match status" value="1"/>
</dbReference>
<keyword evidence="2" id="KW-0472">Membrane</keyword>
<dbReference type="STRING" id="1314783.A0A165RXR5"/>
<feature type="compositionally biased region" description="Polar residues" evidence="1">
    <location>
        <begin position="304"/>
        <end position="314"/>
    </location>
</feature>